<keyword evidence="3" id="KW-1185">Reference proteome</keyword>
<dbReference type="Proteomes" id="UP001500575">
    <property type="component" value="Unassembled WGS sequence"/>
</dbReference>
<dbReference type="EMBL" id="BAAAQQ010000013">
    <property type="protein sequence ID" value="GAA2129267.1"/>
    <property type="molecule type" value="Genomic_DNA"/>
</dbReference>
<organism evidence="2 3">
    <name type="scientific">Nocardioides bigeumensis</name>
    <dbReference type="NCBI Taxonomy" id="433657"/>
    <lineage>
        <taxon>Bacteria</taxon>
        <taxon>Bacillati</taxon>
        <taxon>Actinomycetota</taxon>
        <taxon>Actinomycetes</taxon>
        <taxon>Propionibacteriales</taxon>
        <taxon>Nocardioidaceae</taxon>
        <taxon>Nocardioides</taxon>
    </lineage>
</organism>
<comment type="caution">
    <text evidence="2">The sequence shown here is derived from an EMBL/GenBank/DDBJ whole genome shotgun (WGS) entry which is preliminary data.</text>
</comment>
<keyword evidence="1" id="KW-0732">Signal</keyword>
<evidence type="ECO:0000313" key="2">
    <source>
        <dbReference type="EMBL" id="GAA2129267.1"/>
    </source>
</evidence>
<gene>
    <name evidence="2" type="ORF">GCM10009843_30700</name>
</gene>
<evidence type="ECO:0000256" key="1">
    <source>
        <dbReference type="SAM" id="SignalP"/>
    </source>
</evidence>
<evidence type="ECO:0000313" key="3">
    <source>
        <dbReference type="Proteomes" id="UP001500575"/>
    </source>
</evidence>
<protein>
    <recommendedName>
        <fullName evidence="4">Hemophore-related protein</fullName>
    </recommendedName>
</protein>
<reference evidence="2 3" key="1">
    <citation type="journal article" date="2019" name="Int. J. Syst. Evol. Microbiol.">
        <title>The Global Catalogue of Microorganisms (GCM) 10K type strain sequencing project: providing services to taxonomists for standard genome sequencing and annotation.</title>
        <authorList>
            <consortium name="The Broad Institute Genomics Platform"/>
            <consortium name="The Broad Institute Genome Sequencing Center for Infectious Disease"/>
            <person name="Wu L."/>
            <person name="Ma J."/>
        </authorList>
    </citation>
    <scope>NUCLEOTIDE SEQUENCE [LARGE SCALE GENOMIC DNA]</scope>
    <source>
        <strain evidence="2 3">JCM 16021</strain>
    </source>
</reference>
<sequence>MFARRLFTVTAGAVSAVVLTATTASAHFCYFDNPNPKANAGRANSSGFVSFGAIAAMEGFCPAGAEVLADAVGVSTSTMINAHGLMAGPTGGNKAISHLDFGALEAAIPDAIAACEV</sequence>
<proteinExistence type="predicted"/>
<feature type="signal peptide" evidence="1">
    <location>
        <begin position="1"/>
        <end position="26"/>
    </location>
</feature>
<feature type="chain" id="PRO_5047080813" description="Hemophore-related protein" evidence="1">
    <location>
        <begin position="27"/>
        <end position="117"/>
    </location>
</feature>
<evidence type="ECO:0008006" key="4">
    <source>
        <dbReference type="Google" id="ProtNLM"/>
    </source>
</evidence>
<name>A0ABN2YNM5_9ACTN</name>
<accession>A0ABN2YNM5</accession>